<accession>A0AAE0KXY6</accession>
<evidence type="ECO:0000256" key="1">
    <source>
        <dbReference type="SAM" id="MobiDB-lite"/>
    </source>
</evidence>
<evidence type="ECO:0000313" key="2">
    <source>
        <dbReference type="EMBL" id="KAK3264871.1"/>
    </source>
</evidence>
<gene>
    <name evidence="2" type="ORF">CYMTET_26416</name>
</gene>
<dbReference type="Proteomes" id="UP001190700">
    <property type="component" value="Unassembled WGS sequence"/>
</dbReference>
<dbReference type="EMBL" id="LGRX02014309">
    <property type="protein sequence ID" value="KAK3264871.1"/>
    <property type="molecule type" value="Genomic_DNA"/>
</dbReference>
<organism evidence="2 3">
    <name type="scientific">Cymbomonas tetramitiformis</name>
    <dbReference type="NCBI Taxonomy" id="36881"/>
    <lineage>
        <taxon>Eukaryota</taxon>
        <taxon>Viridiplantae</taxon>
        <taxon>Chlorophyta</taxon>
        <taxon>Pyramimonadophyceae</taxon>
        <taxon>Pyramimonadales</taxon>
        <taxon>Pyramimonadaceae</taxon>
        <taxon>Cymbomonas</taxon>
    </lineage>
</organism>
<feature type="region of interest" description="Disordered" evidence="1">
    <location>
        <begin position="1"/>
        <end position="22"/>
    </location>
</feature>
<dbReference type="AlphaFoldDB" id="A0AAE0KXY6"/>
<protein>
    <submittedName>
        <fullName evidence="2">Uncharacterized protein</fullName>
    </submittedName>
</protein>
<keyword evidence="3" id="KW-1185">Reference proteome</keyword>
<reference evidence="2 3" key="1">
    <citation type="journal article" date="2015" name="Genome Biol. Evol.">
        <title>Comparative Genomics of a Bacterivorous Green Alga Reveals Evolutionary Causalities and Consequences of Phago-Mixotrophic Mode of Nutrition.</title>
        <authorList>
            <person name="Burns J.A."/>
            <person name="Paasch A."/>
            <person name="Narechania A."/>
            <person name="Kim E."/>
        </authorList>
    </citation>
    <scope>NUCLEOTIDE SEQUENCE [LARGE SCALE GENOMIC DNA]</scope>
    <source>
        <strain evidence="2 3">PLY_AMNH</strain>
    </source>
</reference>
<name>A0AAE0KXY6_9CHLO</name>
<comment type="caution">
    <text evidence="2">The sequence shown here is derived from an EMBL/GenBank/DDBJ whole genome shotgun (WGS) entry which is preliminary data.</text>
</comment>
<evidence type="ECO:0000313" key="3">
    <source>
        <dbReference type="Proteomes" id="UP001190700"/>
    </source>
</evidence>
<proteinExistence type="predicted"/>
<sequence>MPGRVCFRTSKALGTKDDSSPWERSKHIGVRGMYVREMVTSVVLGLLCVSTDQNTADMFTKPLPALSLVMHRDRLGVVKPGAAQLEAELHEEN</sequence>